<sequence>MADQSAVPDYELADEIELTDPAQYRALFDDTRLKIVHLLLERAATTSELAFALDKPKGTVGHHLKVLEYAGLVRIVRTKQVRAIEAKYYGRTARVFLYHNWGRNEFEGIDLEPGGLLAHSVAEATHVPEHLRDLPSGSSTHYARIPVERAAEWRERIYELLTEFSSEPRGGEVTYGLMMAIYPTTRGHLPEPADGA</sequence>
<dbReference type="AlphaFoldDB" id="A0A4R5DI51"/>
<dbReference type="OrthoDB" id="7945987at2"/>
<dbReference type="InterPro" id="IPR036388">
    <property type="entry name" value="WH-like_DNA-bd_sf"/>
</dbReference>
<accession>A0A4R5DI51</accession>
<keyword evidence="6" id="KW-1185">Reference proteome</keyword>
<evidence type="ECO:0000313" key="6">
    <source>
        <dbReference type="Proteomes" id="UP000294739"/>
    </source>
</evidence>
<evidence type="ECO:0000259" key="4">
    <source>
        <dbReference type="PROSITE" id="PS50987"/>
    </source>
</evidence>
<proteinExistence type="predicted"/>
<dbReference type="GO" id="GO:0003677">
    <property type="term" value="F:DNA binding"/>
    <property type="evidence" value="ECO:0007669"/>
    <property type="project" value="UniProtKB-KW"/>
</dbReference>
<evidence type="ECO:0000256" key="1">
    <source>
        <dbReference type="ARBA" id="ARBA00023015"/>
    </source>
</evidence>
<dbReference type="PANTHER" id="PTHR43132">
    <property type="entry name" value="ARSENICAL RESISTANCE OPERON REPRESSOR ARSR-RELATED"/>
    <property type="match status" value="1"/>
</dbReference>
<feature type="domain" description="HTH arsR-type" evidence="4">
    <location>
        <begin position="12"/>
        <end position="104"/>
    </location>
</feature>
<dbReference type="InterPro" id="IPR001845">
    <property type="entry name" value="HTH_ArsR_DNA-bd_dom"/>
</dbReference>
<dbReference type="RefSeq" id="WP_131892436.1">
    <property type="nucleotide sequence ID" value="NZ_SMKZ01000006.1"/>
</dbReference>
<dbReference type="SUPFAM" id="SSF46785">
    <property type="entry name" value="Winged helix' DNA-binding domain"/>
    <property type="match status" value="1"/>
</dbReference>
<gene>
    <name evidence="5" type="ORF">E1269_06085</name>
</gene>
<dbReference type="GO" id="GO:0003700">
    <property type="term" value="F:DNA-binding transcription factor activity"/>
    <property type="evidence" value="ECO:0007669"/>
    <property type="project" value="InterPro"/>
</dbReference>
<dbReference type="InterPro" id="IPR051011">
    <property type="entry name" value="Metal_resp_trans_reg"/>
</dbReference>
<comment type="caution">
    <text evidence="5">The sequence shown here is derived from an EMBL/GenBank/DDBJ whole genome shotgun (WGS) entry which is preliminary data.</text>
</comment>
<dbReference type="CDD" id="cd00090">
    <property type="entry name" value="HTH_ARSR"/>
    <property type="match status" value="1"/>
</dbReference>
<keyword evidence="2" id="KW-0238">DNA-binding</keyword>
<protein>
    <submittedName>
        <fullName evidence="5">Transcriptional regulator</fullName>
    </submittedName>
</protein>
<name>A0A4R5DI51_9ACTN</name>
<dbReference type="Gene3D" id="1.10.10.10">
    <property type="entry name" value="Winged helix-like DNA-binding domain superfamily/Winged helix DNA-binding domain"/>
    <property type="match status" value="1"/>
</dbReference>
<dbReference type="InterPro" id="IPR011991">
    <property type="entry name" value="ArsR-like_HTH"/>
</dbReference>
<dbReference type="Proteomes" id="UP000294739">
    <property type="component" value="Unassembled WGS sequence"/>
</dbReference>
<dbReference type="PROSITE" id="PS50987">
    <property type="entry name" value="HTH_ARSR_2"/>
    <property type="match status" value="1"/>
</dbReference>
<dbReference type="InParanoid" id="A0A4R5DI51"/>
<dbReference type="Pfam" id="PF01022">
    <property type="entry name" value="HTH_5"/>
    <property type="match status" value="1"/>
</dbReference>
<dbReference type="SMART" id="SM00418">
    <property type="entry name" value="HTH_ARSR"/>
    <property type="match status" value="1"/>
</dbReference>
<keyword evidence="1" id="KW-0805">Transcription regulation</keyword>
<evidence type="ECO:0000256" key="3">
    <source>
        <dbReference type="ARBA" id="ARBA00023163"/>
    </source>
</evidence>
<organism evidence="5 6">
    <name type="scientific">Jiangella asiatica</name>
    <dbReference type="NCBI Taxonomy" id="2530372"/>
    <lineage>
        <taxon>Bacteria</taxon>
        <taxon>Bacillati</taxon>
        <taxon>Actinomycetota</taxon>
        <taxon>Actinomycetes</taxon>
        <taxon>Jiangellales</taxon>
        <taxon>Jiangellaceae</taxon>
        <taxon>Jiangella</taxon>
    </lineage>
</organism>
<dbReference type="InterPro" id="IPR036390">
    <property type="entry name" value="WH_DNA-bd_sf"/>
</dbReference>
<evidence type="ECO:0000256" key="2">
    <source>
        <dbReference type="ARBA" id="ARBA00023125"/>
    </source>
</evidence>
<keyword evidence="3" id="KW-0804">Transcription</keyword>
<reference evidence="5 6" key="1">
    <citation type="submission" date="2019-03" db="EMBL/GenBank/DDBJ databases">
        <title>Draft genome sequences of novel Actinobacteria.</title>
        <authorList>
            <person name="Sahin N."/>
            <person name="Ay H."/>
            <person name="Saygin H."/>
        </authorList>
    </citation>
    <scope>NUCLEOTIDE SEQUENCE [LARGE SCALE GENOMIC DNA]</scope>
    <source>
        <strain evidence="5 6">5K138</strain>
    </source>
</reference>
<dbReference type="PANTHER" id="PTHR43132:SF2">
    <property type="entry name" value="ARSENICAL RESISTANCE OPERON REPRESSOR ARSR-RELATED"/>
    <property type="match status" value="1"/>
</dbReference>
<dbReference type="EMBL" id="SMKZ01000006">
    <property type="protein sequence ID" value="TDE12967.1"/>
    <property type="molecule type" value="Genomic_DNA"/>
</dbReference>
<dbReference type="PRINTS" id="PR00778">
    <property type="entry name" value="HTHARSR"/>
</dbReference>
<evidence type="ECO:0000313" key="5">
    <source>
        <dbReference type="EMBL" id="TDE12967.1"/>
    </source>
</evidence>